<dbReference type="InterPro" id="IPR029063">
    <property type="entry name" value="SAM-dependent_MTases_sf"/>
</dbReference>
<dbReference type="RefSeq" id="WP_146416428.1">
    <property type="nucleotide sequence ID" value="NZ_SJPZ01000003.1"/>
</dbReference>
<sequence>MPSPDWNARFSDSEYAYGTEPNEFLVQQAFRVSGPVLSIAEGEGRNAAYLASNGHHVHAVDGSAVGLAKAVKLADQYGVQISTEVSDLSDYEPAENAFRSIISIYAHLDGSIRRRLYPLLAKALKPGAILILEAYSENQIGRGTGGPGDVDLLMSCSKIENEFVGLETVCLHEIEREVHEGKFHTGMASVIQYVGRKAE</sequence>
<dbReference type="CDD" id="cd02440">
    <property type="entry name" value="AdoMet_MTases"/>
    <property type="match status" value="1"/>
</dbReference>
<reference evidence="2 3" key="1">
    <citation type="submission" date="2019-02" db="EMBL/GenBank/DDBJ databases">
        <title>Deep-cultivation of Planctomycetes and their phenomic and genomic characterization uncovers novel biology.</title>
        <authorList>
            <person name="Wiegand S."/>
            <person name="Jogler M."/>
            <person name="Boedeker C."/>
            <person name="Pinto D."/>
            <person name="Vollmers J."/>
            <person name="Rivas-Marin E."/>
            <person name="Kohn T."/>
            <person name="Peeters S.H."/>
            <person name="Heuer A."/>
            <person name="Rast P."/>
            <person name="Oberbeckmann S."/>
            <person name="Bunk B."/>
            <person name="Jeske O."/>
            <person name="Meyerdierks A."/>
            <person name="Storesund J.E."/>
            <person name="Kallscheuer N."/>
            <person name="Luecker S."/>
            <person name="Lage O.M."/>
            <person name="Pohl T."/>
            <person name="Merkel B.J."/>
            <person name="Hornburger P."/>
            <person name="Mueller R.-W."/>
            <person name="Bruemmer F."/>
            <person name="Labrenz M."/>
            <person name="Spormann A.M."/>
            <person name="Op Den Camp H."/>
            <person name="Overmann J."/>
            <person name="Amann R."/>
            <person name="Jetten M.S.M."/>
            <person name="Mascher T."/>
            <person name="Medema M.H."/>
            <person name="Devos D.P."/>
            <person name="Kaster A.-K."/>
            <person name="Ovreas L."/>
            <person name="Rohde M."/>
            <person name="Galperin M.Y."/>
            <person name="Jogler C."/>
        </authorList>
    </citation>
    <scope>NUCLEOTIDE SEQUENCE [LARGE SCALE GENOMIC DNA]</scope>
    <source>
        <strain evidence="2 3">V7</strain>
    </source>
</reference>
<protein>
    <submittedName>
        <fullName evidence="2">Tellurite resistance protein TehB</fullName>
    </submittedName>
</protein>
<dbReference type="Proteomes" id="UP000316476">
    <property type="component" value="Unassembled WGS sequence"/>
</dbReference>
<proteinExistence type="predicted"/>
<comment type="caution">
    <text evidence="2">The sequence shown here is derived from an EMBL/GenBank/DDBJ whole genome shotgun (WGS) entry which is preliminary data.</text>
</comment>
<feature type="domain" description="Methyltransferase" evidence="1">
    <location>
        <begin position="36"/>
        <end position="127"/>
    </location>
</feature>
<evidence type="ECO:0000313" key="3">
    <source>
        <dbReference type="Proteomes" id="UP000316476"/>
    </source>
</evidence>
<name>A0A5C6FKG6_9PLAN</name>
<evidence type="ECO:0000259" key="1">
    <source>
        <dbReference type="Pfam" id="PF13649"/>
    </source>
</evidence>
<dbReference type="OrthoDB" id="9804312at2"/>
<evidence type="ECO:0000313" key="2">
    <source>
        <dbReference type="EMBL" id="TWU61098.1"/>
    </source>
</evidence>
<dbReference type="SUPFAM" id="SSF53335">
    <property type="entry name" value="S-adenosyl-L-methionine-dependent methyltransferases"/>
    <property type="match status" value="1"/>
</dbReference>
<dbReference type="Pfam" id="PF13649">
    <property type="entry name" value="Methyltransf_25"/>
    <property type="match status" value="1"/>
</dbReference>
<gene>
    <name evidence="2" type="ORF">V7x_54100</name>
</gene>
<accession>A0A5C6FKG6</accession>
<organism evidence="2 3">
    <name type="scientific">Crateriforma conspicua</name>
    <dbReference type="NCBI Taxonomy" id="2527996"/>
    <lineage>
        <taxon>Bacteria</taxon>
        <taxon>Pseudomonadati</taxon>
        <taxon>Planctomycetota</taxon>
        <taxon>Planctomycetia</taxon>
        <taxon>Planctomycetales</taxon>
        <taxon>Planctomycetaceae</taxon>
        <taxon>Crateriforma</taxon>
    </lineage>
</organism>
<dbReference type="AlphaFoldDB" id="A0A5C6FKG6"/>
<dbReference type="InterPro" id="IPR041698">
    <property type="entry name" value="Methyltransf_25"/>
</dbReference>
<dbReference type="EMBL" id="SJPZ01000003">
    <property type="protein sequence ID" value="TWU61098.1"/>
    <property type="molecule type" value="Genomic_DNA"/>
</dbReference>
<dbReference type="Gene3D" id="3.40.50.150">
    <property type="entry name" value="Vaccinia Virus protein VP39"/>
    <property type="match status" value="1"/>
</dbReference>